<dbReference type="Gene3D" id="3.30.460.10">
    <property type="entry name" value="Beta Polymerase, domain 2"/>
    <property type="match status" value="1"/>
</dbReference>
<dbReference type="InterPro" id="IPR007344">
    <property type="entry name" value="GrpB/CoaE"/>
</dbReference>
<evidence type="ECO:0000313" key="2">
    <source>
        <dbReference type="EMBL" id="TCS68857.1"/>
    </source>
</evidence>
<dbReference type="AlphaFoldDB" id="A0A4R3JSS2"/>
<dbReference type="RefSeq" id="WP_116441232.1">
    <property type="nucleotide sequence ID" value="NZ_BHEO01000002.1"/>
</dbReference>
<sequence>MARKIEVVDYCPEWKEKFRQEAAKIQEILGENCITVYHIGSTSVKGLRAKPIIDLMPVVKELEAVDLHNEEFEALGYECKGEYGILGRRFFMKGGDLRTHHVHIFAEESRKEIERHLAVRDYLRTHKKDAEAYAALKTELAEKFTYDNEGYCDGKDSFVKDLERKALEWRKIMYVSEKNKTYCQKTDG</sequence>
<dbReference type="EMBL" id="SLZV01000006">
    <property type="protein sequence ID" value="TCS68857.1"/>
    <property type="molecule type" value="Genomic_DNA"/>
</dbReference>
<dbReference type="PANTHER" id="PTHR34822:SF1">
    <property type="entry name" value="GRPB FAMILY PROTEIN"/>
    <property type="match status" value="1"/>
</dbReference>
<dbReference type="Proteomes" id="UP000702954">
    <property type="component" value="Unassembled WGS sequence"/>
</dbReference>
<accession>A0A4R3JSS2</accession>
<evidence type="ECO:0000313" key="4">
    <source>
        <dbReference type="Proteomes" id="UP000702954"/>
    </source>
</evidence>
<dbReference type="Pfam" id="PF04229">
    <property type="entry name" value="GrpB"/>
    <property type="match status" value="1"/>
</dbReference>
<evidence type="ECO:0000313" key="3">
    <source>
        <dbReference type="Proteomes" id="UP000294613"/>
    </source>
</evidence>
<reference evidence="1 4" key="1">
    <citation type="journal article" date="2018" name="Int. J. Syst. Evol. Microbiol.">
        <title>Draft Genome Sequence of Faecalimonas umbilicata JCM 30896T, an Acetate-Producing Bacterium Isolated from Human Feces.</title>
        <authorList>
            <person name="Sakamoto M."/>
            <person name="Ikeyama N."/>
            <person name="Yuki M."/>
            <person name="Ohkuma M."/>
        </authorList>
    </citation>
    <scope>NUCLEOTIDE SEQUENCE [LARGE SCALE GENOMIC DNA]</scope>
    <source>
        <strain evidence="1 4">EGH7</strain>
    </source>
</reference>
<organism evidence="2 3">
    <name type="scientific">Faecalimonas umbilicata</name>
    <dbReference type="NCBI Taxonomy" id="1912855"/>
    <lineage>
        <taxon>Bacteria</taxon>
        <taxon>Bacillati</taxon>
        <taxon>Bacillota</taxon>
        <taxon>Clostridia</taxon>
        <taxon>Lachnospirales</taxon>
        <taxon>Lachnospiraceae</taxon>
        <taxon>Faecalimonas</taxon>
    </lineage>
</organism>
<dbReference type="PANTHER" id="PTHR34822">
    <property type="entry name" value="GRPB DOMAIN PROTEIN (AFU_ORTHOLOGUE AFUA_1G01530)"/>
    <property type="match status" value="1"/>
</dbReference>
<proteinExistence type="predicted"/>
<reference evidence="2 3" key="2">
    <citation type="submission" date="2019-03" db="EMBL/GenBank/DDBJ databases">
        <title>Genomic Encyclopedia of Type Strains, Phase IV (KMG-IV): sequencing the most valuable type-strain genomes for metagenomic binning, comparative biology and taxonomic classification.</title>
        <authorList>
            <person name="Goeker M."/>
        </authorList>
    </citation>
    <scope>NUCLEOTIDE SEQUENCE [LARGE SCALE GENOMIC DNA]</scope>
    <source>
        <strain evidence="2 3">DSM 103426</strain>
    </source>
</reference>
<dbReference type="GO" id="GO:0016740">
    <property type="term" value="F:transferase activity"/>
    <property type="evidence" value="ECO:0007669"/>
    <property type="project" value="UniProtKB-KW"/>
</dbReference>
<gene>
    <name evidence="2" type="ORF">EDD74_10660</name>
    <name evidence="1" type="ORF">FAEUMB_08150</name>
</gene>
<keyword evidence="4" id="KW-1185">Reference proteome</keyword>
<comment type="caution">
    <text evidence="2">The sequence shown here is derived from an EMBL/GenBank/DDBJ whole genome shotgun (WGS) entry which is preliminary data.</text>
</comment>
<name>A0A4R3JSS2_9FIRM</name>
<dbReference type="EMBL" id="BHEO01000002">
    <property type="protein sequence ID" value="GBU04274.1"/>
    <property type="molecule type" value="Genomic_DNA"/>
</dbReference>
<keyword evidence="2" id="KW-0808">Transferase</keyword>
<protein>
    <submittedName>
        <fullName evidence="2">GrpB-like predicted nucleotidyltransferase (UPF0157 family)</fullName>
    </submittedName>
</protein>
<dbReference type="Proteomes" id="UP000294613">
    <property type="component" value="Unassembled WGS sequence"/>
</dbReference>
<dbReference type="InterPro" id="IPR043519">
    <property type="entry name" value="NT_sf"/>
</dbReference>
<dbReference type="SUPFAM" id="SSF81301">
    <property type="entry name" value="Nucleotidyltransferase"/>
    <property type="match status" value="1"/>
</dbReference>
<evidence type="ECO:0000313" key="1">
    <source>
        <dbReference type="EMBL" id="GBU04274.1"/>
    </source>
</evidence>